<feature type="domain" description="WW" evidence="13">
    <location>
        <begin position="253"/>
        <end position="286"/>
    </location>
</feature>
<dbReference type="PROSITE" id="PS01159">
    <property type="entry name" value="WW_DOMAIN_1"/>
    <property type="match status" value="4"/>
</dbReference>
<dbReference type="PROSITE" id="PS50237">
    <property type="entry name" value="HECT"/>
    <property type="match status" value="1"/>
</dbReference>
<dbReference type="InterPro" id="IPR024928">
    <property type="entry name" value="E3_ub_ligase_SMURF1"/>
</dbReference>
<protein>
    <recommendedName>
        <fullName evidence="4">HECT-type E3 ubiquitin transferase</fullName>
        <ecNumber evidence="4">2.3.2.26</ecNumber>
    </recommendedName>
</protein>
<dbReference type="PANTHER" id="PTHR11254:SF66">
    <property type="entry name" value="E3 UBIQUITIN-PROTEIN LIGASE ITCHY HOMOLOG"/>
    <property type="match status" value="1"/>
</dbReference>
<dbReference type="Ensembl" id="ENSSANT00000106402.1">
    <property type="protein sequence ID" value="ENSSANP00000100226.1"/>
    <property type="gene ID" value="ENSSANG00000048094.1"/>
</dbReference>
<evidence type="ECO:0000256" key="10">
    <source>
        <dbReference type="PIRSR" id="PIRSR001569-1"/>
    </source>
</evidence>
<dbReference type="SUPFAM" id="SSF56204">
    <property type="entry name" value="Hect, E3 ligase catalytic domain"/>
    <property type="match status" value="1"/>
</dbReference>
<feature type="domain" description="HECT" evidence="14">
    <location>
        <begin position="384"/>
        <end position="718"/>
    </location>
</feature>
<dbReference type="FunFam" id="2.20.70.10:FF:000005">
    <property type="entry name" value="E3 ubiquitin-protein ligase"/>
    <property type="match status" value="1"/>
</dbReference>
<dbReference type="SUPFAM" id="SSF49562">
    <property type="entry name" value="C2 domain (Calcium/lipid-binding domain, CaLB)"/>
    <property type="match status" value="1"/>
</dbReference>
<evidence type="ECO:0000259" key="13">
    <source>
        <dbReference type="PROSITE" id="PS50020"/>
    </source>
</evidence>
<dbReference type="FunFam" id="2.60.40.150:FF:000092">
    <property type="entry name" value="E3 ubiquitin-protein ligase"/>
    <property type="match status" value="1"/>
</dbReference>
<dbReference type="Pfam" id="PF00397">
    <property type="entry name" value="WW"/>
    <property type="match status" value="4"/>
</dbReference>
<keyword evidence="7 11" id="KW-0833">Ubl conjugation pathway</keyword>
<dbReference type="CDD" id="cd00078">
    <property type="entry name" value="HECTc"/>
    <property type="match status" value="1"/>
</dbReference>
<dbReference type="PROSITE" id="PS50004">
    <property type="entry name" value="C2"/>
    <property type="match status" value="1"/>
</dbReference>
<evidence type="ECO:0000256" key="6">
    <source>
        <dbReference type="ARBA" id="ARBA00022737"/>
    </source>
</evidence>
<evidence type="ECO:0000256" key="1">
    <source>
        <dbReference type="ARBA" id="ARBA00000885"/>
    </source>
</evidence>
<dbReference type="FunFam" id="3.90.1750.10:FF:000002">
    <property type="entry name" value="E3 ubiquitin-protein ligase"/>
    <property type="match status" value="1"/>
</dbReference>
<dbReference type="AlphaFoldDB" id="A0A671SW10"/>
<dbReference type="InterPro" id="IPR035892">
    <property type="entry name" value="C2_domain_sf"/>
</dbReference>
<dbReference type="CDD" id="cd00201">
    <property type="entry name" value="WW"/>
    <property type="match status" value="4"/>
</dbReference>
<comment type="pathway">
    <text evidence="3">Protein modification; protein ubiquitination.</text>
</comment>
<comment type="catalytic activity">
    <reaction evidence="1">
        <text>S-ubiquitinyl-[E2 ubiquitin-conjugating enzyme]-L-cysteine + [acceptor protein]-L-lysine = [E2 ubiquitin-conjugating enzyme]-L-cysteine + N(6)-ubiquitinyl-[acceptor protein]-L-lysine.</text>
        <dbReference type="EC" id="2.3.2.26"/>
    </reaction>
</comment>
<evidence type="ECO:0000256" key="8">
    <source>
        <dbReference type="ARBA" id="ARBA00022843"/>
    </source>
</evidence>
<keyword evidence="16" id="KW-1185">Reference proteome</keyword>
<dbReference type="InterPro" id="IPR000008">
    <property type="entry name" value="C2_dom"/>
</dbReference>
<dbReference type="GO" id="GO:0070534">
    <property type="term" value="P:protein K63-linked ubiquitination"/>
    <property type="evidence" value="ECO:0007669"/>
    <property type="project" value="TreeGrafter"/>
</dbReference>
<evidence type="ECO:0000256" key="9">
    <source>
        <dbReference type="ARBA" id="ARBA00023242"/>
    </source>
</evidence>
<keyword evidence="5" id="KW-0808">Transferase</keyword>
<evidence type="ECO:0000256" key="5">
    <source>
        <dbReference type="ARBA" id="ARBA00022679"/>
    </source>
</evidence>
<proteinExistence type="predicted"/>
<evidence type="ECO:0000256" key="3">
    <source>
        <dbReference type="ARBA" id="ARBA00004906"/>
    </source>
</evidence>
<dbReference type="GO" id="GO:0005634">
    <property type="term" value="C:nucleus"/>
    <property type="evidence" value="ECO:0007669"/>
    <property type="project" value="UniProtKB-SubCell"/>
</dbReference>
<feature type="active site" description="Glycyl thioester intermediate" evidence="10 11">
    <location>
        <position position="686"/>
    </location>
</feature>
<name>A0A671SW10_9TELE</name>
<dbReference type="PROSITE" id="PS50020">
    <property type="entry name" value="WW_DOMAIN_2"/>
    <property type="match status" value="4"/>
</dbReference>
<evidence type="ECO:0000256" key="4">
    <source>
        <dbReference type="ARBA" id="ARBA00012485"/>
    </source>
</evidence>
<keyword evidence="6" id="KW-0677">Repeat</keyword>
<evidence type="ECO:0000313" key="15">
    <source>
        <dbReference type="Ensembl" id="ENSSANP00000100226.1"/>
    </source>
</evidence>
<evidence type="ECO:0000256" key="11">
    <source>
        <dbReference type="PROSITE-ProRule" id="PRU00104"/>
    </source>
</evidence>
<keyword evidence="8" id="KW-0832">Ubl conjugation</keyword>
<dbReference type="SMART" id="SM00239">
    <property type="entry name" value="C2"/>
    <property type="match status" value="1"/>
</dbReference>
<dbReference type="Gene3D" id="3.30.2160.10">
    <property type="entry name" value="Hect, E3 ligase catalytic domain"/>
    <property type="match status" value="1"/>
</dbReference>
<dbReference type="FunFam" id="3.30.2160.10:FF:000003">
    <property type="entry name" value="E3 ubiquitin-protein ligase"/>
    <property type="match status" value="1"/>
</dbReference>
<dbReference type="SMART" id="SM00456">
    <property type="entry name" value="WW"/>
    <property type="match status" value="4"/>
</dbReference>
<dbReference type="InterPro" id="IPR050409">
    <property type="entry name" value="E3_ubiq-protein_ligase"/>
</dbReference>
<dbReference type="CDD" id="cd04021">
    <property type="entry name" value="C2_E3_ubiquitin_ligase"/>
    <property type="match status" value="1"/>
</dbReference>
<reference evidence="15" key="1">
    <citation type="submission" date="2025-08" db="UniProtKB">
        <authorList>
            <consortium name="Ensembl"/>
        </authorList>
    </citation>
    <scope>IDENTIFICATION</scope>
</reference>
<dbReference type="GO" id="GO:0061630">
    <property type="term" value="F:ubiquitin protein ligase activity"/>
    <property type="evidence" value="ECO:0007669"/>
    <property type="project" value="UniProtKB-EC"/>
</dbReference>
<dbReference type="InterPro" id="IPR000569">
    <property type="entry name" value="HECT_dom"/>
</dbReference>
<dbReference type="FunFam" id="2.20.70.10:FF:000009">
    <property type="entry name" value="E3 ubiquitin-protein ligase"/>
    <property type="match status" value="1"/>
</dbReference>
<dbReference type="InterPro" id="IPR035983">
    <property type="entry name" value="Hect_E3_ubiquitin_ligase"/>
</dbReference>
<dbReference type="GO" id="GO:0043161">
    <property type="term" value="P:proteasome-mediated ubiquitin-dependent protein catabolic process"/>
    <property type="evidence" value="ECO:0007669"/>
    <property type="project" value="TreeGrafter"/>
</dbReference>
<dbReference type="Proteomes" id="UP000472260">
    <property type="component" value="Unassembled WGS sequence"/>
</dbReference>
<feature type="domain" description="C2" evidence="12">
    <location>
        <begin position="1"/>
        <end position="112"/>
    </location>
</feature>
<comment type="subcellular location">
    <subcellularLocation>
        <location evidence="2">Nucleus</location>
    </subcellularLocation>
</comment>
<feature type="domain" description="WW" evidence="13">
    <location>
        <begin position="293"/>
        <end position="326"/>
    </location>
</feature>
<evidence type="ECO:0000259" key="14">
    <source>
        <dbReference type="PROSITE" id="PS50237"/>
    </source>
</evidence>
<dbReference type="PIRSF" id="PIRSF001569">
    <property type="entry name" value="E3_ub_ligase_SMURF1"/>
    <property type="match status" value="1"/>
</dbReference>
<dbReference type="InterPro" id="IPR001202">
    <property type="entry name" value="WW_dom"/>
</dbReference>
<dbReference type="Pfam" id="PF00168">
    <property type="entry name" value="C2"/>
    <property type="match status" value="1"/>
</dbReference>
<dbReference type="FunFam" id="2.20.70.10:FF:000063">
    <property type="entry name" value="E3 ubiquitin-protein ligase NEDD4"/>
    <property type="match status" value="1"/>
</dbReference>
<dbReference type="GO" id="GO:0005737">
    <property type="term" value="C:cytoplasm"/>
    <property type="evidence" value="ECO:0007669"/>
    <property type="project" value="UniProtKB-ARBA"/>
</dbReference>
<dbReference type="Pfam" id="PF00632">
    <property type="entry name" value="HECT"/>
    <property type="match status" value="1"/>
</dbReference>
<sequence length="718" mass="84444">CATYLCQPGNPVHTLSLHFLSAKLRDNKKNWFGPSPYVEVCVDGQSKKTEKCTNTHSPKWKQSLTVIVTPFSKLIFRVWSHQTLKSDILLGMAALEVSKTLKANNMKICEVVQTLQLSSDRERSEVVGDLSVCLDGLQVDPETFASEEQNWEQRVDQNDRVYYVDHIEKRTTWERPEPLPPGWERRLDPMGRVYYVDHIIRTTTWQRPTLESVRNYEEWQNQRSQLQGAMQRFNQRFIYGVSKCVKENFDPLGPLPPGWEKRTDSNRRMYFVHHPTRSTQWEDPRTQGLLNEKPLPEGWEMRFTVDGIPYFVDHNRKTTTYIDPRTGKSSLENGPQITYVRDFKAKMHYFRFWCQQLAIPQHLKIHVSRKTLFEDSFQQIMSCHPQDLRRRLWIIFPGEEGLDYGGVAREWFFLLSHEVLNPMYCLFEYAGKDNYCLQINPASSINPDHLKYFKFIGRFIAMALFHGKFIDTGFSLPFYKRILNKPLALKDLESIDPEFYNSLIWIKDNNIEECGLEMFFSVDKEILGEVTTHELKPDGGNIQVTEENKEEYIRLVAEWRLSRGVEEQTQAFLEGFNEVLPQQYLQYFDAKELEVMLCGMQEIDLVDWQRSTIYRHYARSSKQIGWFWQFVKEIDNEKRMRLLQFVTGTCRLPVGGFADLMGSNGPQKFCIEKVGKENWLPRSHTCFNRLDLPPYKSYEQLKEKLLFAIEETEGFGQE</sequence>
<dbReference type="GO" id="GO:0035519">
    <property type="term" value="P:protein K29-linked ubiquitination"/>
    <property type="evidence" value="ECO:0007669"/>
    <property type="project" value="TreeGrafter"/>
</dbReference>
<gene>
    <name evidence="15" type="primary">LOC107681287</name>
</gene>
<dbReference type="UniPathway" id="UPA00143"/>
<accession>A0A671SW10</accession>
<evidence type="ECO:0000313" key="16">
    <source>
        <dbReference type="Proteomes" id="UP000472260"/>
    </source>
</evidence>
<feature type="domain" description="WW" evidence="13">
    <location>
        <begin position="145"/>
        <end position="178"/>
    </location>
</feature>
<evidence type="ECO:0000259" key="12">
    <source>
        <dbReference type="PROSITE" id="PS50004"/>
    </source>
</evidence>
<dbReference type="FunFam" id="3.30.2410.10:FF:000002">
    <property type="entry name" value="E3 ubiquitin-protein ligase HECW2"/>
    <property type="match status" value="1"/>
</dbReference>
<evidence type="ECO:0000256" key="2">
    <source>
        <dbReference type="ARBA" id="ARBA00004123"/>
    </source>
</evidence>
<dbReference type="SUPFAM" id="SSF51045">
    <property type="entry name" value="WW domain"/>
    <property type="match status" value="4"/>
</dbReference>
<dbReference type="SMART" id="SM00119">
    <property type="entry name" value="HECTc"/>
    <property type="match status" value="1"/>
</dbReference>
<dbReference type="Gene3D" id="2.60.40.150">
    <property type="entry name" value="C2 domain"/>
    <property type="match status" value="1"/>
</dbReference>
<keyword evidence="9" id="KW-0539">Nucleus</keyword>
<feature type="domain" description="WW" evidence="13">
    <location>
        <begin position="177"/>
        <end position="210"/>
    </location>
</feature>
<organism evidence="15 16">
    <name type="scientific">Sinocyclocheilus anshuiensis</name>
    <dbReference type="NCBI Taxonomy" id="1608454"/>
    <lineage>
        <taxon>Eukaryota</taxon>
        <taxon>Metazoa</taxon>
        <taxon>Chordata</taxon>
        <taxon>Craniata</taxon>
        <taxon>Vertebrata</taxon>
        <taxon>Euteleostomi</taxon>
        <taxon>Actinopterygii</taxon>
        <taxon>Neopterygii</taxon>
        <taxon>Teleostei</taxon>
        <taxon>Ostariophysi</taxon>
        <taxon>Cypriniformes</taxon>
        <taxon>Cyprinidae</taxon>
        <taxon>Cyprininae</taxon>
        <taxon>Sinocyclocheilus</taxon>
    </lineage>
</organism>
<dbReference type="GO" id="GO:0070936">
    <property type="term" value="P:protein K48-linked ubiquitination"/>
    <property type="evidence" value="ECO:0007669"/>
    <property type="project" value="TreeGrafter"/>
</dbReference>
<evidence type="ECO:0000256" key="7">
    <source>
        <dbReference type="ARBA" id="ARBA00022786"/>
    </source>
</evidence>
<dbReference type="Gene3D" id="3.90.1750.10">
    <property type="entry name" value="Hect, E3 ligase catalytic domains"/>
    <property type="match status" value="1"/>
</dbReference>
<dbReference type="Gene3D" id="2.20.70.10">
    <property type="match status" value="3"/>
</dbReference>
<reference evidence="15" key="2">
    <citation type="submission" date="2025-09" db="UniProtKB">
        <authorList>
            <consortium name="Ensembl"/>
        </authorList>
    </citation>
    <scope>IDENTIFICATION</scope>
</reference>
<dbReference type="Gene3D" id="3.30.2410.10">
    <property type="entry name" value="Hect, E3 ligase catalytic domain"/>
    <property type="match status" value="1"/>
</dbReference>
<dbReference type="InterPro" id="IPR036020">
    <property type="entry name" value="WW_dom_sf"/>
</dbReference>
<dbReference type="PANTHER" id="PTHR11254">
    <property type="entry name" value="HECT DOMAIN UBIQUITIN-PROTEIN LIGASE"/>
    <property type="match status" value="1"/>
</dbReference>
<dbReference type="EC" id="2.3.2.26" evidence="4"/>